<organism evidence="1">
    <name type="scientific">Octopus bimaculoides</name>
    <name type="common">California two-spotted octopus</name>
    <dbReference type="NCBI Taxonomy" id="37653"/>
    <lineage>
        <taxon>Eukaryota</taxon>
        <taxon>Metazoa</taxon>
        <taxon>Spiralia</taxon>
        <taxon>Lophotrochozoa</taxon>
        <taxon>Mollusca</taxon>
        <taxon>Cephalopoda</taxon>
        <taxon>Coleoidea</taxon>
        <taxon>Octopodiformes</taxon>
        <taxon>Octopoda</taxon>
        <taxon>Incirrata</taxon>
        <taxon>Octopodidae</taxon>
        <taxon>Octopus</taxon>
    </lineage>
</organism>
<proteinExistence type="predicted"/>
<accession>A0A0L8H6C6</accession>
<name>A0A0L8H6C6_OCTBM</name>
<sequence>MSRNYLSFAFRESLSINIVFFWGGGLLQLRGKLQVTKEFFCFFFVRVIRHWRTGCRHTLSVLSPLRPLTRLGEFFSL</sequence>
<gene>
    <name evidence="1" type="ORF">OCBIM_22021284mg</name>
</gene>
<dbReference type="AlphaFoldDB" id="A0A0L8H6C6"/>
<reference evidence="1" key="1">
    <citation type="submission" date="2015-07" db="EMBL/GenBank/DDBJ databases">
        <title>MeaNS - Measles Nucleotide Surveillance Program.</title>
        <authorList>
            <person name="Tran T."/>
            <person name="Druce J."/>
        </authorList>
    </citation>
    <scope>NUCLEOTIDE SEQUENCE</scope>
    <source>
        <strain evidence="1">UCB-OBI-ISO-001</strain>
        <tissue evidence="1">Gonad</tissue>
    </source>
</reference>
<dbReference type="EMBL" id="KQ419023">
    <property type="protein sequence ID" value="KOF84846.1"/>
    <property type="molecule type" value="Genomic_DNA"/>
</dbReference>
<evidence type="ECO:0000313" key="1">
    <source>
        <dbReference type="EMBL" id="KOF84846.1"/>
    </source>
</evidence>
<protein>
    <submittedName>
        <fullName evidence="1">Uncharacterized protein</fullName>
    </submittedName>
</protein>